<name>A0A6G0YXV5_APHCR</name>
<accession>A0A6G0YXV5</accession>
<evidence type="ECO:0000313" key="2">
    <source>
        <dbReference type="Proteomes" id="UP000478052"/>
    </source>
</evidence>
<dbReference type="AlphaFoldDB" id="A0A6G0YXV5"/>
<organism evidence="1 2">
    <name type="scientific">Aphis craccivora</name>
    <name type="common">Cowpea aphid</name>
    <dbReference type="NCBI Taxonomy" id="307492"/>
    <lineage>
        <taxon>Eukaryota</taxon>
        <taxon>Metazoa</taxon>
        <taxon>Ecdysozoa</taxon>
        <taxon>Arthropoda</taxon>
        <taxon>Hexapoda</taxon>
        <taxon>Insecta</taxon>
        <taxon>Pterygota</taxon>
        <taxon>Neoptera</taxon>
        <taxon>Paraneoptera</taxon>
        <taxon>Hemiptera</taxon>
        <taxon>Sternorrhyncha</taxon>
        <taxon>Aphidomorpha</taxon>
        <taxon>Aphidoidea</taxon>
        <taxon>Aphididae</taxon>
        <taxon>Aphidini</taxon>
        <taxon>Aphis</taxon>
        <taxon>Aphis</taxon>
    </lineage>
</organism>
<protein>
    <submittedName>
        <fullName evidence="1">Lipase 3-like</fullName>
    </submittedName>
</protein>
<sequence>MASEKHEYHQKIRSQISLAPVAYLYNTRSSVRHIAPYAKKMNVRWVFKFVIYLRNRIPYTLKTMYQWVSNGMFMPQSKMQSFLVTNSYGEKIAQTMFCQKCISYAVSSVCGSETYTFENKLLPLVIEHFPAGTSAKLTTHFAQLILKGD</sequence>
<dbReference type="InterPro" id="IPR029058">
    <property type="entry name" value="AB_hydrolase_fold"/>
</dbReference>
<keyword evidence="2" id="KW-1185">Reference proteome</keyword>
<dbReference type="OrthoDB" id="9974421at2759"/>
<proteinExistence type="predicted"/>
<dbReference type="PANTHER" id="PTHR11005">
    <property type="entry name" value="LYSOSOMAL ACID LIPASE-RELATED"/>
    <property type="match status" value="1"/>
</dbReference>
<dbReference type="Proteomes" id="UP000478052">
    <property type="component" value="Unassembled WGS sequence"/>
</dbReference>
<dbReference type="EMBL" id="VUJU01001999">
    <property type="protein sequence ID" value="KAF0762951.1"/>
    <property type="molecule type" value="Genomic_DNA"/>
</dbReference>
<gene>
    <name evidence="1" type="ORF">FWK35_00003051</name>
</gene>
<comment type="caution">
    <text evidence="1">The sequence shown here is derived from an EMBL/GenBank/DDBJ whole genome shotgun (WGS) entry which is preliminary data.</text>
</comment>
<dbReference type="Gene3D" id="3.40.50.1820">
    <property type="entry name" value="alpha/beta hydrolase"/>
    <property type="match status" value="1"/>
</dbReference>
<evidence type="ECO:0000313" key="1">
    <source>
        <dbReference type="EMBL" id="KAF0762951.1"/>
    </source>
</evidence>
<reference evidence="1 2" key="1">
    <citation type="submission" date="2019-08" db="EMBL/GenBank/DDBJ databases">
        <title>Whole genome of Aphis craccivora.</title>
        <authorList>
            <person name="Voronova N.V."/>
            <person name="Shulinski R.S."/>
            <person name="Bandarenka Y.V."/>
            <person name="Zhorov D.G."/>
            <person name="Warner D."/>
        </authorList>
    </citation>
    <scope>NUCLEOTIDE SEQUENCE [LARGE SCALE GENOMIC DNA]</scope>
    <source>
        <strain evidence="1">180601</strain>
        <tissue evidence="1">Whole Body</tissue>
    </source>
</reference>